<keyword evidence="3" id="KW-1185">Reference proteome</keyword>
<sequence>PRGHDVIPVEKIADKKTLTTRVPFPNGSNKERPNEWLVRRTCTKKTRRPMPNA</sequence>
<evidence type="ECO:0000313" key="3">
    <source>
        <dbReference type="Proteomes" id="UP000075880"/>
    </source>
</evidence>
<accession>A0AAG5DMT5</accession>
<feature type="region of interest" description="Disordered" evidence="1">
    <location>
        <begin position="20"/>
        <end position="53"/>
    </location>
</feature>
<dbReference type="Proteomes" id="UP000075880">
    <property type="component" value="Unassembled WGS sequence"/>
</dbReference>
<feature type="compositionally biased region" description="Basic residues" evidence="1">
    <location>
        <begin position="41"/>
        <end position="53"/>
    </location>
</feature>
<feature type="compositionally biased region" description="Basic and acidic residues" evidence="1">
    <location>
        <begin position="29"/>
        <end position="38"/>
    </location>
</feature>
<dbReference type="EnsemblMetazoa" id="ENSAATROPT013458">
    <property type="protein sequence ID" value="ENSAATROPP012245"/>
    <property type="gene ID" value="ENSAATROPG010929"/>
</dbReference>
<evidence type="ECO:0000313" key="2">
    <source>
        <dbReference type="EnsemblMetazoa" id="ENSAATROPP012245"/>
    </source>
</evidence>
<dbReference type="AlphaFoldDB" id="A0AAG5DMT5"/>
<protein>
    <submittedName>
        <fullName evidence="2">Uncharacterized protein</fullName>
    </submittedName>
</protein>
<name>A0AAG5DMT5_ANOAO</name>
<evidence type="ECO:0000256" key="1">
    <source>
        <dbReference type="SAM" id="MobiDB-lite"/>
    </source>
</evidence>
<reference evidence="2" key="1">
    <citation type="submission" date="2024-04" db="UniProtKB">
        <authorList>
            <consortium name="EnsemblMetazoa"/>
        </authorList>
    </citation>
    <scope>IDENTIFICATION</scope>
    <source>
        <strain evidence="2">EBRO</strain>
    </source>
</reference>
<organism evidence="2 3">
    <name type="scientific">Anopheles atroparvus</name>
    <name type="common">European mosquito</name>
    <dbReference type="NCBI Taxonomy" id="41427"/>
    <lineage>
        <taxon>Eukaryota</taxon>
        <taxon>Metazoa</taxon>
        <taxon>Ecdysozoa</taxon>
        <taxon>Arthropoda</taxon>
        <taxon>Hexapoda</taxon>
        <taxon>Insecta</taxon>
        <taxon>Pterygota</taxon>
        <taxon>Neoptera</taxon>
        <taxon>Endopterygota</taxon>
        <taxon>Diptera</taxon>
        <taxon>Nematocera</taxon>
        <taxon>Culicoidea</taxon>
        <taxon>Culicidae</taxon>
        <taxon>Anophelinae</taxon>
        <taxon>Anopheles</taxon>
    </lineage>
</organism>
<proteinExistence type="predicted"/>